<sequence>MVTKNRSRRRVSKVTVEVEDAGESENEIRGETVEIDENEEPVNVTRHSRRGSMQDDDKLLDRIMPKMRRKRWRDSKRFIFSLGAFFGLLIPVYFGAMHVHSNNKELLDGIMNFDVFRDYFDEWMDILPEGFTSFLNDIQAGYLSSGQNLTQNFGVGKQYLQDFNVTSKHPVVMVPGVISTGIESWGVIGDEECDSTPHFRKRLWGSFYMLRTMVMDKVCWLKHVKLDPLTGLDPPNFTLRAAQGFESSDFFIAGYWIWNKVLENLAVIGYDPNRMTTASYDWRLAYLDLERRDRYFSKLKSQIELFYESSGEKVCLVGHSMGSQVAFYFMKWVEAEGPHYGNGGKGWVAKYIDSYINVAGTLLGAPKAVPALISGEMKDTIQLNAIAMYGLEKFFSRKERLDMIRTWGGVPSMLPKGGNLIWGDMNSSPEDELYNNTDTYGNFIRFQHIESDDVFKKNLTMIDSIDLIKEISPDWLKERIENQYSFGYSKTEREMKENEKNHKYWTNPLEVPLPHAPDLKIYCFYGLNNPTERAYVYRQMHNDNESALNLTIDYDSARPVYLTEGDGTVPLITHSICHKWAQGVSAYNPAGANVTIVEMKHRPDKFDIRGGPNSAEHVDILGSAELNEYILRVATGKGDTIKSKVFSNLTQWVKEMKFPM</sequence>
<feature type="compositionally biased region" description="Basic residues" evidence="1">
    <location>
        <begin position="1"/>
        <end position="12"/>
    </location>
</feature>
<evidence type="ECO:0000313" key="4">
    <source>
        <dbReference type="Proteomes" id="UP001623330"/>
    </source>
</evidence>
<evidence type="ECO:0000256" key="2">
    <source>
        <dbReference type="SAM" id="Phobius"/>
    </source>
</evidence>
<dbReference type="InterPro" id="IPR029058">
    <property type="entry name" value="AB_hydrolase_fold"/>
</dbReference>
<dbReference type="Gene3D" id="3.40.50.1820">
    <property type="entry name" value="alpha/beta hydrolase"/>
    <property type="match status" value="1"/>
</dbReference>
<dbReference type="Proteomes" id="UP001623330">
    <property type="component" value="Unassembled WGS sequence"/>
</dbReference>
<comment type="caution">
    <text evidence="3">The sequence shown here is derived from an EMBL/GenBank/DDBJ whole genome shotgun (WGS) entry which is preliminary data.</text>
</comment>
<dbReference type="PANTHER" id="PTHR11440">
    <property type="entry name" value="LECITHIN-CHOLESTEROL ACYLTRANSFERASE-RELATED"/>
    <property type="match status" value="1"/>
</dbReference>
<name>A0ABR4NQP2_9SACH</name>
<dbReference type="GO" id="GO:0016746">
    <property type="term" value="F:acyltransferase activity"/>
    <property type="evidence" value="ECO:0007669"/>
    <property type="project" value="UniProtKB-KW"/>
</dbReference>
<keyword evidence="2" id="KW-0812">Transmembrane</keyword>
<evidence type="ECO:0000256" key="1">
    <source>
        <dbReference type="SAM" id="MobiDB-lite"/>
    </source>
</evidence>
<keyword evidence="2" id="KW-0472">Membrane</keyword>
<keyword evidence="4" id="KW-1185">Reference proteome</keyword>
<keyword evidence="3" id="KW-0012">Acyltransferase</keyword>
<organism evidence="3 4">
    <name type="scientific">Nakaseomyces bracarensis</name>
    <dbReference type="NCBI Taxonomy" id="273131"/>
    <lineage>
        <taxon>Eukaryota</taxon>
        <taxon>Fungi</taxon>
        <taxon>Dikarya</taxon>
        <taxon>Ascomycota</taxon>
        <taxon>Saccharomycotina</taxon>
        <taxon>Saccharomycetes</taxon>
        <taxon>Saccharomycetales</taxon>
        <taxon>Saccharomycetaceae</taxon>
        <taxon>Nakaseomyces</taxon>
    </lineage>
</organism>
<dbReference type="Pfam" id="PF02450">
    <property type="entry name" value="LCAT"/>
    <property type="match status" value="1"/>
</dbReference>
<feature type="transmembrane region" description="Helical" evidence="2">
    <location>
        <begin position="78"/>
        <end position="96"/>
    </location>
</feature>
<accession>A0ABR4NQP2</accession>
<evidence type="ECO:0000313" key="3">
    <source>
        <dbReference type="EMBL" id="KAL3230568.1"/>
    </source>
</evidence>
<keyword evidence="3" id="KW-0808">Transferase</keyword>
<keyword evidence="2" id="KW-1133">Transmembrane helix</keyword>
<dbReference type="EMBL" id="JBEVYD010000009">
    <property type="protein sequence ID" value="KAL3230568.1"/>
    <property type="molecule type" value="Genomic_DNA"/>
</dbReference>
<protein>
    <submittedName>
        <fullName evidence="3">Phospholipid:diacylglycerol acyltransferase</fullName>
    </submittedName>
</protein>
<reference evidence="3 4" key="1">
    <citation type="submission" date="2024-05" db="EMBL/GenBank/DDBJ databases">
        <title>Long read based assembly of the Candida bracarensis genome reveals expanded adhesin content.</title>
        <authorList>
            <person name="Marcet-Houben M."/>
            <person name="Ksiezopolska E."/>
            <person name="Gabaldon T."/>
        </authorList>
    </citation>
    <scope>NUCLEOTIDE SEQUENCE [LARGE SCALE GENOMIC DNA]</scope>
    <source>
        <strain evidence="3 4">CBM6</strain>
    </source>
</reference>
<proteinExistence type="predicted"/>
<gene>
    <name evidence="3" type="ORF">RNJ44_01017</name>
</gene>
<feature type="region of interest" description="Disordered" evidence="1">
    <location>
        <begin position="1"/>
        <end position="27"/>
    </location>
</feature>
<dbReference type="InterPro" id="IPR003386">
    <property type="entry name" value="LACT/PDAT_acylTrfase"/>
</dbReference>
<dbReference type="SUPFAM" id="SSF53474">
    <property type="entry name" value="alpha/beta-Hydrolases"/>
    <property type="match status" value="1"/>
</dbReference>